<reference evidence="2 3" key="1">
    <citation type="submission" date="2019-03" db="EMBL/GenBank/DDBJ databases">
        <title>This is whole genome sequence of Paenibacillus sp MS74 strain.</title>
        <authorList>
            <person name="Trinh H.N."/>
        </authorList>
    </citation>
    <scope>NUCLEOTIDE SEQUENCE [LARGE SCALE GENOMIC DNA]</scope>
    <source>
        <strain evidence="2 3">MS74</strain>
    </source>
</reference>
<dbReference type="Proteomes" id="UP000295636">
    <property type="component" value="Unassembled WGS sequence"/>
</dbReference>
<sequence length="140" mass="15859">MMQQNYGNHKKIDPLYHYVLALLTLLVLVGSVWFLIASGGGLEGLLLLVIALAMVIIVVLVRSYALKAQDRAIRAEENMRHYMLTGKPHDPRLTIGQIIALRFAGDEEFADLSRRAAEERLQPNDIKKAVTQWRADHNRL</sequence>
<evidence type="ECO:0000256" key="1">
    <source>
        <dbReference type="SAM" id="Phobius"/>
    </source>
</evidence>
<keyword evidence="1" id="KW-0812">Transmembrane</keyword>
<keyword evidence="1" id="KW-1133">Transmembrane helix</keyword>
<organism evidence="2 3">
    <name type="scientific">Paenibacillus piri</name>
    <dbReference type="NCBI Taxonomy" id="2547395"/>
    <lineage>
        <taxon>Bacteria</taxon>
        <taxon>Bacillati</taxon>
        <taxon>Bacillota</taxon>
        <taxon>Bacilli</taxon>
        <taxon>Bacillales</taxon>
        <taxon>Paenibacillaceae</taxon>
        <taxon>Paenibacillus</taxon>
    </lineage>
</organism>
<gene>
    <name evidence="2" type="ORF">E1757_03260</name>
</gene>
<proteinExistence type="predicted"/>
<dbReference type="AlphaFoldDB" id="A0A4R5KZE6"/>
<dbReference type="Pfam" id="PF20136">
    <property type="entry name" value="DUF6526"/>
    <property type="match status" value="1"/>
</dbReference>
<evidence type="ECO:0000313" key="3">
    <source>
        <dbReference type="Proteomes" id="UP000295636"/>
    </source>
</evidence>
<feature type="transmembrane region" description="Helical" evidence="1">
    <location>
        <begin position="42"/>
        <end position="61"/>
    </location>
</feature>
<dbReference type="OrthoDB" id="765463at2"/>
<evidence type="ECO:0000313" key="2">
    <source>
        <dbReference type="EMBL" id="TDG00659.1"/>
    </source>
</evidence>
<keyword evidence="1" id="KW-0472">Membrane</keyword>
<protein>
    <submittedName>
        <fullName evidence="2">Uncharacterized protein</fullName>
    </submittedName>
</protein>
<comment type="caution">
    <text evidence="2">The sequence shown here is derived from an EMBL/GenBank/DDBJ whole genome shotgun (WGS) entry which is preliminary data.</text>
</comment>
<name>A0A4R5KZE6_9BACL</name>
<accession>A0A4R5KZE6</accession>
<dbReference type="EMBL" id="SMRT01000001">
    <property type="protein sequence ID" value="TDG00659.1"/>
    <property type="molecule type" value="Genomic_DNA"/>
</dbReference>
<keyword evidence="3" id="KW-1185">Reference proteome</keyword>
<feature type="transmembrane region" description="Helical" evidence="1">
    <location>
        <begin position="15"/>
        <end position="36"/>
    </location>
</feature>
<dbReference type="InterPro" id="IPR045385">
    <property type="entry name" value="DUF6526"/>
</dbReference>